<accession>A0A2H5F5R7</accession>
<dbReference type="Proteomes" id="UP000234530">
    <property type="component" value="Plasmid pPZ02"/>
</dbReference>
<keyword evidence="1" id="KW-0614">Plasmid</keyword>
<dbReference type="AlphaFoldDB" id="A0A2H5F5R7"/>
<dbReference type="KEGG" id="pzh:CX676_21525"/>
<dbReference type="EMBL" id="CP025432">
    <property type="protein sequence ID" value="AUH66874.1"/>
    <property type="molecule type" value="Genomic_DNA"/>
</dbReference>
<keyword evidence="2" id="KW-1185">Reference proteome</keyword>
<dbReference type="OrthoDB" id="7363897at2"/>
<gene>
    <name evidence="1" type="ORF">CX676_21525</name>
</gene>
<sequence length="67" mass="7737">MIEFILVACLSGAPDDCRTETRLLTDLTLIQCMTSMQFLAADWANDHPDWRVQRHLCRIFDPKRADA</sequence>
<evidence type="ECO:0000313" key="2">
    <source>
        <dbReference type="Proteomes" id="UP000234530"/>
    </source>
</evidence>
<geneLocation type="plasmid" evidence="2">
    <name>ppz02</name>
</geneLocation>
<proteinExistence type="predicted"/>
<protein>
    <submittedName>
        <fullName evidence="1">Uncharacterized protein</fullName>
    </submittedName>
</protein>
<organism evidence="1 2">
    <name type="scientific">Paracoccus zhejiangensis</name>
    <dbReference type="NCBI Taxonomy" id="1077935"/>
    <lineage>
        <taxon>Bacteria</taxon>
        <taxon>Pseudomonadati</taxon>
        <taxon>Pseudomonadota</taxon>
        <taxon>Alphaproteobacteria</taxon>
        <taxon>Rhodobacterales</taxon>
        <taxon>Paracoccaceae</taxon>
        <taxon>Paracoccus</taxon>
    </lineage>
</organism>
<dbReference type="RefSeq" id="WP_101754832.1">
    <property type="nucleotide sequence ID" value="NZ_CP025432.1"/>
</dbReference>
<reference evidence="1 2" key="1">
    <citation type="journal article" date="2013" name="Antonie Van Leeuwenhoek">
        <title>Paracoccus zhejiangensis sp. nov., isolated from activated sludge in wastewater-treatment system.</title>
        <authorList>
            <person name="Wu Z.G."/>
            <person name="Zhang D.F."/>
            <person name="Liu Y.L."/>
            <person name="Wang F."/>
            <person name="Jiang X."/>
            <person name="Li C."/>
            <person name="Li S.P."/>
            <person name="Hong Q."/>
            <person name="Li W.J."/>
        </authorList>
    </citation>
    <scope>NUCLEOTIDE SEQUENCE [LARGE SCALE GENOMIC DNA]</scope>
    <source>
        <strain evidence="1 2">J6</strain>
        <plasmid evidence="2">Plasmid ppz02</plasmid>
    </source>
</reference>
<evidence type="ECO:0000313" key="1">
    <source>
        <dbReference type="EMBL" id="AUH66874.1"/>
    </source>
</evidence>
<name>A0A2H5F5R7_9RHOB</name>